<dbReference type="GO" id="GO:0030126">
    <property type="term" value="C:COPI vesicle coat"/>
    <property type="evidence" value="ECO:0007669"/>
    <property type="project" value="InterPro"/>
</dbReference>
<dbReference type="STRING" id="45882.A0A0V1DGE3"/>
<dbReference type="SUPFAM" id="SSF48371">
    <property type="entry name" value="ARM repeat"/>
    <property type="match status" value="1"/>
</dbReference>
<dbReference type="PANTHER" id="PTHR10635:SF0">
    <property type="entry name" value="COATOMER SUBUNIT BETA"/>
    <property type="match status" value="1"/>
</dbReference>
<dbReference type="Pfam" id="PF14806">
    <property type="entry name" value="Coatomer_b_Cpla"/>
    <property type="match status" value="1"/>
</dbReference>
<dbReference type="InterPro" id="IPR002553">
    <property type="entry name" value="Clathrin/coatomer_adapt-like_N"/>
</dbReference>
<dbReference type="GO" id="GO:0005198">
    <property type="term" value="F:structural molecule activity"/>
    <property type="evidence" value="ECO:0007669"/>
    <property type="project" value="InterPro"/>
</dbReference>
<dbReference type="EMBL" id="JYDI01000004">
    <property type="protein sequence ID" value="KRY60663.1"/>
    <property type="molecule type" value="Genomic_DNA"/>
</dbReference>
<dbReference type="InterPro" id="IPR016024">
    <property type="entry name" value="ARM-type_fold"/>
</dbReference>
<evidence type="ECO:0000256" key="11">
    <source>
        <dbReference type="ARBA" id="ARBA00023329"/>
    </source>
</evidence>
<dbReference type="Pfam" id="PF13901">
    <property type="entry name" value="RH_dom"/>
    <property type="match status" value="1"/>
</dbReference>
<reference evidence="14 15" key="1">
    <citation type="submission" date="2015-01" db="EMBL/GenBank/DDBJ databases">
        <title>Evolution of Trichinella species and genotypes.</title>
        <authorList>
            <person name="Korhonen P.K."/>
            <person name="Edoardo P."/>
            <person name="Giuseppe L.R."/>
            <person name="Gasser R.B."/>
        </authorList>
    </citation>
    <scope>NUCLEOTIDE SEQUENCE [LARGE SCALE GENOMIC DNA]</scope>
    <source>
        <strain evidence="14">ISS120</strain>
    </source>
</reference>
<gene>
    <name evidence="14" type="primary">COPB1</name>
    <name evidence="14" type="ORF">T03_17402</name>
</gene>
<evidence type="ECO:0000256" key="1">
    <source>
        <dbReference type="ARBA" id="ARBA00004255"/>
    </source>
</evidence>
<feature type="domain" description="Rubicon Homology" evidence="13">
    <location>
        <begin position="1241"/>
        <end position="1449"/>
    </location>
</feature>
<evidence type="ECO:0000256" key="2">
    <source>
        <dbReference type="ARBA" id="ARBA00004347"/>
    </source>
</evidence>
<sequence length="1460" mass="165260">MNRFTNTNQPLCVLTKVVVPFVLRLPTNQNRLFLGNMSATLFDQPCYVYINKPSDFEFPSNDMPIKELLEKGSLSNKIATLKKLIFAMLHGEKLSAAIVMHVIRFCLPSQDHMMKKLLLIFWEIVPKTSADGKLLQEMILVCDAYRKDLQHPNEFVRGSTLRFLCRLKEPELLEPLMPSIRACLENRHSYVRRNAVLAAFTIYKNFDFLIPDAPELIHNFLESEQDSSCKRNAFMMLLHVTSFSDILQLIIVELICKVCHSNPSESSRFIRCIYNLLQSTSAAVRYEAASALLTLTFSPTAVKASANTFISLIVKESDNNVKMIVLERLVEMRRNKQADRVLQELVMDMLRVLNCPDMEVRKKALDLALDLVCNRNVEELVACLRKEVGKTVSAVAGDDTEKYRRLLVRTLHKISVRFPEVISSFMPALMEFLCDGKDSSANDVLLFIREAVQIMPQIRQTIILQLMDVVAAIRNLKIFRSALWILGEYSDKPADIELLVDLVRQSLGDIVTEDEQNEDEMILAEQPTIVPTARRLNPDGTYATESVFTSAKVSNSEQIHLLKDALMNGDYFPLASVAWILAKLSIRYGEIEHDSTKQNTLTANIMLMLACILHVGTSELPKVPITPEDTDRIIVAIKLLAGQCPDDVKRTLLPQFKEKLQTMLKMEAKARKQATTTVGKEENVVISQPDDGIAFYQLSAKSAPETVDNIFEMSLNQALGTAKKQQKFDMSFSTLERVTQLSGFSDPVYAEAYVTLNQYDISLDCLLVNQTNDTLESVTLELATVGDLKLVERPSSITLAPGDFANVRASIKVSSTENGVIFGTIVYDVRGSVGDRNCIYLNDIHVDILDYIVPMSCSDEEFRQMWSEFEWENKVTVNTTITDLKEYLDFLVKSTNMRCLTPEPALSGDSGFLAANLYARSIFGEDALANLSIEKSSLNSEAVVIGHIRIRAKSQGMALSLGDRMNKVQKTFADVEDSDFIMISGACCCNMKLQACSHCVEELLNELVDVVCSFHAEESASNQLADLESVDEFACSNENELLTLIELEHQKVLHGLSRQDSALPVPADVDWQLEQDNAQINLCELLISLIEEVKCRPKVLQQRFRAESSFEQQNFHLCKSDSSSVVSDSSFGKLSYQGHPSDNAALSLLCRFSHRPSCQTDDANWTVSSEDSSELLLSLTAQSTNTTEREEYGKKDWTPTKSHVILQIYTQPKKNLLINQQRSRCAGCGRKIDKEYHSRLQFCSYFGKLFCHCCHQSERCIIPARVLLKWDFRLQPVCDLASQILKHIQEIPMFNVATLNPRLYARVESLALVRVKRRQLKFMADYVRTCKSASNLEAFDSKLLDLFNKLPSYLSEEIELYSLKDFCEIRSGVFLKRFIHLIHISGLHIINCLICRSKGFICEVCQDKQVIFPFQISSVYRCEDCGSCFHFKCVKPHCCPRCVRLRRRREEAETSSVNQF</sequence>
<keyword evidence="5" id="KW-0963">Cytoplasm</keyword>
<evidence type="ECO:0000256" key="4">
    <source>
        <dbReference type="ARBA" id="ARBA00022448"/>
    </source>
</evidence>
<dbReference type="InterPro" id="IPR016460">
    <property type="entry name" value="COPB1"/>
</dbReference>
<dbReference type="GO" id="GO:0006891">
    <property type="term" value="P:intra-Golgi vesicle-mediated transport"/>
    <property type="evidence" value="ECO:0007669"/>
    <property type="project" value="TreeGrafter"/>
</dbReference>
<comment type="caution">
    <text evidence="14">The sequence shown here is derived from an EMBL/GenBank/DDBJ whole genome shotgun (WGS) entry which is preliminary data.</text>
</comment>
<evidence type="ECO:0000313" key="15">
    <source>
        <dbReference type="Proteomes" id="UP000054653"/>
    </source>
</evidence>
<evidence type="ECO:0000256" key="5">
    <source>
        <dbReference type="ARBA" id="ARBA00022490"/>
    </source>
</evidence>
<evidence type="ECO:0000256" key="7">
    <source>
        <dbReference type="ARBA" id="ARBA00022892"/>
    </source>
</evidence>
<dbReference type="Proteomes" id="UP000054653">
    <property type="component" value="Unassembled WGS sequence"/>
</dbReference>
<keyword evidence="8" id="KW-0653">Protein transport</keyword>
<evidence type="ECO:0000313" key="14">
    <source>
        <dbReference type="EMBL" id="KRY60663.1"/>
    </source>
</evidence>
<dbReference type="GO" id="GO:0006888">
    <property type="term" value="P:endoplasmic reticulum to Golgi vesicle-mediated transport"/>
    <property type="evidence" value="ECO:0007669"/>
    <property type="project" value="TreeGrafter"/>
</dbReference>
<organism evidence="14 15">
    <name type="scientific">Trichinella britovi</name>
    <name type="common">Parasitic roundworm</name>
    <dbReference type="NCBI Taxonomy" id="45882"/>
    <lineage>
        <taxon>Eukaryota</taxon>
        <taxon>Metazoa</taxon>
        <taxon>Ecdysozoa</taxon>
        <taxon>Nematoda</taxon>
        <taxon>Enoplea</taxon>
        <taxon>Dorylaimia</taxon>
        <taxon>Trichinellida</taxon>
        <taxon>Trichinellidae</taxon>
        <taxon>Trichinella</taxon>
    </lineage>
</organism>
<evidence type="ECO:0000256" key="3">
    <source>
        <dbReference type="ARBA" id="ARBA00017024"/>
    </source>
</evidence>
<evidence type="ECO:0000256" key="9">
    <source>
        <dbReference type="ARBA" id="ARBA00023034"/>
    </source>
</evidence>
<keyword evidence="11" id="KW-0968">Cytoplasmic vesicle</keyword>
<proteinExistence type="predicted"/>
<dbReference type="GO" id="GO:0006886">
    <property type="term" value="P:intracellular protein transport"/>
    <property type="evidence" value="ECO:0007669"/>
    <property type="project" value="InterPro"/>
</dbReference>
<dbReference type="InterPro" id="IPR029446">
    <property type="entry name" value="COPB1_appendage_platform_dom"/>
</dbReference>
<dbReference type="InterPro" id="IPR025258">
    <property type="entry name" value="RH_dom"/>
</dbReference>
<keyword evidence="7" id="KW-0931">ER-Golgi transport</keyword>
<keyword evidence="10" id="KW-0472">Membrane</keyword>
<keyword evidence="15" id="KW-1185">Reference proteome</keyword>
<evidence type="ECO:0000256" key="6">
    <source>
        <dbReference type="ARBA" id="ARBA00022737"/>
    </source>
</evidence>
<dbReference type="OMA" id="KDVMVDM"/>
<dbReference type="Gene3D" id="1.25.10.10">
    <property type="entry name" value="Leucine-rich Repeat Variant"/>
    <property type="match status" value="1"/>
</dbReference>
<dbReference type="PANTHER" id="PTHR10635">
    <property type="entry name" value="COATOMER SUBUNIT BETA"/>
    <property type="match status" value="1"/>
</dbReference>
<evidence type="ECO:0000256" key="12">
    <source>
        <dbReference type="ARBA" id="ARBA00030841"/>
    </source>
</evidence>
<dbReference type="OrthoDB" id="10261439at2759"/>
<comment type="subcellular location">
    <subcellularLocation>
        <location evidence="2">Cytoplasmic vesicle</location>
        <location evidence="2">COPI-coated vesicle membrane</location>
        <topology evidence="2">Peripheral membrane protein</topology>
        <orientation evidence="2">Cytoplasmic side</orientation>
    </subcellularLocation>
    <subcellularLocation>
        <location evidence="1">Golgi apparatus membrane</location>
        <topology evidence="1">Peripheral membrane protein</topology>
        <orientation evidence="1">Cytoplasmic side</orientation>
    </subcellularLocation>
</comment>
<name>A0A0V1DGE3_TRIBR</name>
<protein>
    <recommendedName>
        <fullName evidence="3">Coatomer subunit beta</fullName>
    </recommendedName>
    <alternativeName>
        <fullName evidence="12">Beta-coat protein</fullName>
    </alternativeName>
</protein>
<dbReference type="CDD" id="cd00029">
    <property type="entry name" value="C1"/>
    <property type="match status" value="1"/>
</dbReference>
<dbReference type="Pfam" id="PF07718">
    <property type="entry name" value="Coatamer_beta_C"/>
    <property type="match status" value="1"/>
</dbReference>
<keyword evidence="4" id="KW-0813">Transport</keyword>
<evidence type="ECO:0000256" key="10">
    <source>
        <dbReference type="ARBA" id="ARBA00023136"/>
    </source>
</evidence>
<dbReference type="GO" id="GO:0000139">
    <property type="term" value="C:Golgi membrane"/>
    <property type="evidence" value="ECO:0007669"/>
    <property type="project" value="UniProtKB-SubCell"/>
</dbReference>
<dbReference type="InterPro" id="IPR011710">
    <property type="entry name" value="Coatomer_bsu_C"/>
</dbReference>
<dbReference type="InterPro" id="IPR011989">
    <property type="entry name" value="ARM-like"/>
</dbReference>
<evidence type="ECO:0000256" key="8">
    <source>
        <dbReference type="ARBA" id="ARBA00022927"/>
    </source>
</evidence>
<keyword evidence="9" id="KW-0333">Golgi apparatus</keyword>
<keyword evidence="6" id="KW-0677">Repeat</keyword>
<dbReference type="SMART" id="SM01175">
    <property type="entry name" value="DUF4206"/>
    <property type="match status" value="1"/>
</dbReference>
<accession>A0A0V1DGE3</accession>
<dbReference type="Pfam" id="PF01602">
    <property type="entry name" value="Adaptin_N"/>
    <property type="match status" value="1"/>
</dbReference>
<evidence type="ECO:0000259" key="13">
    <source>
        <dbReference type="SMART" id="SM01175"/>
    </source>
</evidence>